<dbReference type="OrthoDB" id="346839at2759"/>
<keyword evidence="1 2" id="KW-0694">RNA-binding</keyword>
<evidence type="ECO:0000313" key="5">
    <source>
        <dbReference type="EMBL" id="CCH58064.1"/>
    </source>
</evidence>
<evidence type="ECO:0000313" key="6">
    <source>
        <dbReference type="Proteomes" id="UP000002866"/>
    </source>
</evidence>
<dbReference type="InterPro" id="IPR000504">
    <property type="entry name" value="RRM_dom"/>
</dbReference>
<feature type="compositionally biased region" description="Basic residues" evidence="3">
    <location>
        <begin position="219"/>
        <end position="228"/>
    </location>
</feature>
<dbReference type="InterPro" id="IPR012677">
    <property type="entry name" value="Nucleotide-bd_a/b_plait_sf"/>
</dbReference>
<dbReference type="InParanoid" id="I2GVB2"/>
<gene>
    <name evidence="5" type="primary">TBLA0A02650</name>
    <name evidence="5" type="ORF">TBLA_0A02650</name>
</gene>
<evidence type="ECO:0000256" key="1">
    <source>
        <dbReference type="ARBA" id="ARBA00022884"/>
    </source>
</evidence>
<dbReference type="OMA" id="MADYWES"/>
<evidence type="ECO:0000259" key="4">
    <source>
        <dbReference type="PROSITE" id="PS50102"/>
    </source>
</evidence>
<feature type="region of interest" description="Disordered" evidence="3">
    <location>
        <begin position="174"/>
        <end position="235"/>
    </location>
</feature>
<dbReference type="GO" id="GO:1990119">
    <property type="term" value="F:RNA helicase inhibitor activity"/>
    <property type="evidence" value="ECO:0007669"/>
    <property type="project" value="EnsemblFungi"/>
</dbReference>
<dbReference type="GeneID" id="14492955"/>
<dbReference type="GO" id="GO:0000346">
    <property type="term" value="C:transcription export complex"/>
    <property type="evidence" value="ECO:0007669"/>
    <property type="project" value="EnsemblFungi"/>
</dbReference>
<dbReference type="Pfam" id="PF00076">
    <property type="entry name" value="RRM_1"/>
    <property type="match status" value="1"/>
</dbReference>
<accession>I2GVB2</accession>
<feature type="region of interest" description="Disordered" evidence="3">
    <location>
        <begin position="1"/>
        <end position="59"/>
    </location>
</feature>
<evidence type="ECO:0000256" key="2">
    <source>
        <dbReference type="PROSITE-ProRule" id="PRU00176"/>
    </source>
</evidence>
<protein>
    <recommendedName>
        <fullName evidence="4">RRM domain-containing protein</fullName>
    </recommendedName>
</protein>
<feature type="compositionally biased region" description="Basic residues" evidence="3">
    <location>
        <begin position="33"/>
        <end position="43"/>
    </location>
</feature>
<dbReference type="eggNOG" id="KOG0533">
    <property type="taxonomic scope" value="Eukaryota"/>
</dbReference>
<dbReference type="FunCoup" id="I2GVB2">
    <property type="interactions" value="1236"/>
</dbReference>
<dbReference type="EMBL" id="HE806316">
    <property type="protein sequence ID" value="CCH58064.1"/>
    <property type="molecule type" value="Genomic_DNA"/>
</dbReference>
<name>I2GVB2_HENB6</name>
<dbReference type="GO" id="GO:0006283">
    <property type="term" value="P:transcription-coupled nucleotide-excision repair"/>
    <property type="evidence" value="ECO:0007669"/>
    <property type="project" value="EnsemblFungi"/>
</dbReference>
<proteinExistence type="predicted"/>
<dbReference type="PANTHER" id="PTHR19965">
    <property type="entry name" value="RNA AND EXPORT FACTOR BINDING PROTEIN"/>
    <property type="match status" value="1"/>
</dbReference>
<keyword evidence="6" id="KW-1185">Reference proteome</keyword>
<dbReference type="HOGENOM" id="CLU_052367_2_1_1"/>
<evidence type="ECO:0000256" key="3">
    <source>
        <dbReference type="SAM" id="MobiDB-lite"/>
    </source>
</evidence>
<dbReference type="InterPro" id="IPR025715">
    <property type="entry name" value="FoP_C"/>
</dbReference>
<feature type="domain" description="RRM" evidence="4">
    <location>
        <begin position="77"/>
        <end position="147"/>
    </location>
</feature>
<dbReference type="KEGG" id="tbl:TBLA_0A02650"/>
<dbReference type="STRING" id="1071380.I2GVB2"/>
<feature type="compositionally biased region" description="Low complexity" evidence="3">
    <location>
        <begin position="175"/>
        <end position="208"/>
    </location>
</feature>
<dbReference type="RefSeq" id="XP_004177583.1">
    <property type="nucleotide sequence ID" value="XM_004177535.1"/>
</dbReference>
<dbReference type="InterPro" id="IPR035979">
    <property type="entry name" value="RBD_domain_sf"/>
</dbReference>
<dbReference type="SUPFAM" id="SSF54928">
    <property type="entry name" value="RNA-binding domain, RBD"/>
    <property type="match status" value="1"/>
</dbReference>
<dbReference type="InterPro" id="IPR051229">
    <property type="entry name" value="ALYREF_mRNA_export"/>
</dbReference>
<dbReference type="Gene3D" id="3.30.70.330">
    <property type="match status" value="1"/>
</dbReference>
<dbReference type="PROSITE" id="PS50102">
    <property type="entry name" value="RRM"/>
    <property type="match status" value="1"/>
</dbReference>
<sequence>MSAILDKSLDEIIGNNKRQAKNNSRRNNNGPRRTTKSFGHSRREHTGPSNRQQPVKRGPVNAAVRVAQLLNRSNRDAKVSVEGLPRDINQDAVKEFFASQVGGVQRVLLSYNERGNSTGMATITFRNGDAADRAVKKFNGAPIDGGRSKLKLNLIIDPNQQPTKSLSDRIKAVPRQQNMRQQVQNRSRQGRPQRNDRQQGPQGQQGRGPNKRVAMVKNRAPRQKREKPVKKSLEDLDKEMAEYFDEKK</sequence>
<dbReference type="SMART" id="SM01218">
    <property type="entry name" value="FoP_duplication"/>
    <property type="match status" value="1"/>
</dbReference>
<dbReference type="GO" id="GO:0003729">
    <property type="term" value="F:mRNA binding"/>
    <property type="evidence" value="ECO:0007669"/>
    <property type="project" value="TreeGrafter"/>
</dbReference>
<dbReference type="PANTHER" id="PTHR19965:SF35">
    <property type="entry name" value="RNA ANNEALING PROTEIN YRA1"/>
    <property type="match status" value="1"/>
</dbReference>
<reference evidence="5 6" key="1">
    <citation type="journal article" date="2011" name="Proc. Natl. Acad. Sci. U.S.A.">
        <title>Evolutionary erosion of yeast sex chromosomes by mating-type switching accidents.</title>
        <authorList>
            <person name="Gordon J.L."/>
            <person name="Armisen D."/>
            <person name="Proux-Wera E."/>
            <person name="Oheigeartaigh S.S."/>
            <person name="Byrne K.P."/>
            <person name="Wolfe K.H."/>
        </authorList>
    </citation>
    <scope>NUCLEOTIDE SEQUENCE [LARGE SCALE GENOMIC DNA]</scope>
    <source>
        <strain evidence="6">ATCC 34711 / CBS 6284 / DSM 70876 / NBRC 10599 / NRRL Y-10934 / UCD 77-7</strain>
    </source>
</reference>
<organism evidence="5 6">
    <name type="scientific">Henningerozyma blattae (strain ATCC 34711 / CBS 6284 / DSM 70876 / NBRC 10599 / NRRL Y-10934 / UCD 77-7)</name>
    <name type="common">Yeast</name>
    <name type="synonym">Tetrapisispora blattae</name>
    <dbReference type="NCBI Taxonomy" id="1071380"/>
    <lineage>
        <taxon>Eukaryota</taxon>
        <taxon>Fungi</taxon>
        <taxon>Dikarya</taxon>
        <taxon>Ascomycota</taxon>
        <taxon>Saccharomycotina</taxon>
        <taxon>Saccharomycetes</taxon>
        <taxon>Saccharomycetales</taxon>
        <taxon>Saccharomycetaceae</taxon>
        <taxon>Henningerozyma</taxon>
    </lineage>
</organism>
<dbReference type="GO" id="GO:0071667">
    <property type="term" value="F:DNA/RNA hybrid binding"/>
    <property type="evidence" value="ECO:0007669"/>
    <property type="project" value="EnsemblFungi"/>
</dbReference>
<dbReference type="AlphaFoldDB" id="I2GVB2"/>
<dbReference type="SMART" id="SM00360">
    <property type="entry name" value="RRM"/>
    <property type="match status" value="1"/>
</dbReference>
<dbReference type="Proteomes" id="UP000002866">
    <property type="component" value="Chromosome 1"/>
</dbReference>
<dbReference type="GO" id="GO:0006406">
    <property type="term" value="P:mRNA export from nucleus"/>
    <property type="evidence" value="ECO:0007669"/>
    <property type="project" value="EnsemblFungi"/>
</dbReference>